<feature type="transmembrane region" description="Helical" evidence="1">
    <location>
        <begin position="337"/>
        <end position="358"/>
    </location>
</feature>
<dbReference type="Pfam" id="PF00873">
    <property type="entry name" value="ACR_tran"/>
    <property type="match status" value="1"/>
</dbReference>
<dbReference type="Gene3D" id="3.30.70.1320">
    <property type="entry name" value="Multidrug efflux transporter AcrB pore domain like"/>
    <property type="match status" value="1"/>
</dbReference>
<dbReference type="SUPFAM" id="SSF82693">
    <property type="entry name" value="Multidrug efflux transporter AcrB pore domain, PN1, PN2, PC1 and PC2 subdomains"/>
    <property type="match status" value="3"/>
</dbReference>
<organism evidence="2 3">
    <name type="scientific">Rhizobium paknamense</name>
    <dbReference type="NCBI Taxonomy" id="1206817"/>
    <lineage>
        <taxon>Bacteria</taxon>
        <taxon>Pseudomonadati</taxon>
        <taxon>Pseudomonadota</taxon>
        <taxon>Alphaproteobacteria</taxon>
        <taxon>Hyphomicrobiales</taxon>
        <taxon>Rhizobiaceae</taxon>
        <taxon>Rhizobium/Agrobacterium group</taxon>
        <taxon>Rhizobium</taxon>
    </lineage>
</organism>
<dbReference type="SUPFAM" id="SSF82714">
    <property type="entry name" value="Multidrug efflux transporter AcrB TolC docking domain, DN and DC subdomains"/>
    <property type="match status" value="2"/>
</dbReference>
<dbReference type="RefSeq" id="WP_307159861.1">
    <property type="nucleotide sequence ID" value="NZ_JAUSWH010000018.1"/>
</dbReference>
<dbReference type="InterPro" id="IPR001036">
    <property type="entry name" value="Acrflvin-R"/>
</dbReference>
<feature type="transmembrane region" description="Helical" evidence="1">
    <location>
        <begin position="880"/>
        <end position="900"/>
    </location>
</feature>
<dbReference type="PRINTS" id="PR00702">
    <property type="entry name" value="ACRIFLAVINRP"/>
</dbReference>
<feature type="transmembrane region" description="Helical" evidence="1">
    <location>
        <begin position="464"/>
        <end position="482"/>
    </location>
</feature>
<keyword evidence="3" id="KW-1185">Reference proteome</keyword>
<feature type="transmembrane region" description="Helical" evidence="1">
    <location>
        <begin position="432"/>
        <end position="452"/>
    </location>
</feature>
<evidence type="ECO:0000313" key="3">
    <source>
        <dbReference type="Proteomes" id="UP001235269"/>
    </source>
</evidence>
<dbReference type="Proteomes" id="UP001235269">
    <property type="component" value="Unassembled WGS sequence"/>
</dbReference>
<proteinExistence type="predicted"/>
<evidence type="ECO:0000313" key="2">
    <source>
        <dbReference type="EMBL" id="MDQ0457757.1"/>
    </source>
</evidence>
<keyword evidence="1" id="KW-0472">Membrane</keyword>
<sequence>MSFSTPFILRPVATTLLTAALILLGVLGYRLLPVTALPVVDFPTIQVTSRLPGASPATMEALVTTPLESQLGQISGLSSMHSASTTGISRITLEFDLSRNIESASLDVQAAINAAASLLPLSQMPSRPTYAKINPADAPVMILAMTSATLPLEKLNEYADTTVRQRLSRVEGVGLVSIEGGQKSAIRIAANPVAIASLGLSLDDVRQSIVAATPNLPKGSLDGPRQSYQIDADDQLVAPPAYLNQIVAYSNGAPVRLQDVASVKVGLENEDQAAWFNGKRGVILNIQRQPDANTIRVVDAIRTQLQDLKTTLPQSVDLEVLTDRTGTIRASVEEVEFTLVLTIGLVVLVIFLFLRSLWATVIPSVVLPVSLIATFGAMAVAGFTLNNMTLMALTISAGFVVDDAIVMIENIVRHIEAGEKPLDAAIKGARQIGFTVISLSVSLIAVFIPLLLMNGVVGRLFREFSVTLSLAVLFSALVSLTLTPMMCARLLKAGKGGHHEASREEDLGAFNRFYARGLRWVLNHPRLMLLVTLLTVAGTVHLYTVVPKGFLPQQDTGLLIGVTEASPDTSIAALAARQQALVERLLQDPDVEGIGAFVGAGTSNPTANVGRLYINLKPRADRSATADAIMHRLQSAADVPGLGLQLQSVQEVQIGSTSSRTPYQYNLQAATAADIESWLPPLSAELARQPELRDVVWNERARGQQLFVDIDRDLAARLGLSAQTISDALYNAFGQRQIATIYAQASQYRVILEVGPEFRDDPEVLKQIYVRSSDDSMVSLAAFATLKRQQAPLSVTHLGQFPAATISFDLTPGTSLEQGIAAIHRAERAIALPDLFSTGYSGSAAEFQRTLQGQWLLILAALVTVYIVLGVLYESFIHPITILSTLPSAGIGALLALMMAGRELDVMSFIGIILLIGIVKKNAIMMIDFALSAEREHGMTPRDAIYQACLLRFRPIMMTTWAALLGALPLAFGTGIGAEYRQPLGIAIVGGLILSQIVSLYTTPVIYLAFDALQTRLRRLFRRVRPAEPGPVEAHS</sequence>
<dbReference type="InterPro" id="IPR027463">
    <property type="entry name" value="AcrB_DN_DC_subdom"/>
</dbReference>
<reference evidence="2 3" key="1">
    <citation type="submission" date="2023-07" db="EMBL/GenBank/DDBJ databases">
        <title>Genomic Encyclopedia of Type Strains, Phase IV (KMG-IV): sequencing the most valuable type-strain genomes for metagenomic binning, comparative biology and taxonomic classification.</title>
        <authorList>
            <person name="Goeker M."/>
        </authorList>
    </citation>
    <scope>NUCLEOTIDE SEQUENCE [LARGE SCALE GENOMIC DNA]</scope>
    <source>
        <strain evidence="2 3">DSM 100301</strain>
    </source>
</reference>
<comment type="caution">
    <text evidence="2">The sequence shown here is derived from an EMBL/GenBank/DDBJ whole genome shotgun (WGS) entry which is preliminary data.</text>
</comment>
<gene>
    <name evidence="2" type="ORF">QO005_004115</name>
</gene>
<feature type="transmembrane region" description="Helical" evidence="1">
    <location>
        <begin position="365"/>
        <end position="385"/>
    </location>
</feature>
<dbReference type="EMBL" id="JAUSWH010000018">
    <property type="protein sequence ID" value="MDQ0457757.1"/>
    <property type="molecule type" value="Genomic_DNA"/>
</dbReference>
<dbReference type="SUPFAM" id="SSF82866">
    <property type="entry name" value="Multidrug efflux transporter AcrB transmembrane domain"/>
    <property type="match status" value="2"/>
</dbReference>
<accession>A0ABU0IHL1</accession>
<dbReference type="Gene3D" id="3.30.2090.10">
    <property type="entry name" value="Multidrug efflux transporter AcrB TolC docking domain, DN and DC subdomains"/>
    <property type="match status" value="2"/>
</dbReference>
<feature type="transmembrane region" description="Helical" evidence="1">
    <location>
        <begin position="855"/>
        <end position="873"/>
    </location>
</feature>
<name>A0ABU0IHL1_9HYPH</name>
<dbReference type="Gene3D" id="1.20.1640.10">
    <property type="entry name" value="Multidrug efflux transporter AcrB transmembrane domain"/>
    <property type="match status" value="2"/>
</dbReference>
<keyword evidence="1" id="KW-0812">Transmembrane</keyword>
<evidence type="ECO:0000256" key="1">
    <source>
        <dbReference type="SAM" id="Phobius"/>
    </source>
</evidence>
<dbReference type="Gene3D" id="3.30.70.1440">
    <property type="entry name" value="Multidrug efflux transporter AcrB pore domain"/>
    <property type="match status" value="1"/>
</dbReference>
<feature type="transmembrane region" description="Helical" evidence="1">
    <location>
        <begin position="906"/>
        <end position="931"/>
    </location>
</feature>
<feature type="transmembrane region" description="Helical" evidence="1">
    <location>
        <begin position="951"/>
        <end position="972"/>
    </location>
</feature>
<feature type="transmembrane region" description="Helical" evidence="1">
    <location>
        <begin position="984"/>
        <end position="1010"/>
    </location>
</feature>
<protein>
    <submittedName>
        <fullName evidence="2">Hydrophobe/amphiphile efflux-1 (HAE1) family protein</fullName>
    </submittedName>
</protein>
<dbReference type="Gene3D" id="3.30.70.1430">
    <property type="entry name" value="Multidrug efflux transporter AcrB pore domain"/>
    <property type="match status" value="2"/>
</dbReference>
<dbReference type="PANTHER" id="PTHR32063:SF78">
    <property type="entry name" value="ACRB_ACRD_ACRF FAMILY PROTEIN"/>
    <property type="match status" value="1"/>
</dbReference>
<dbReference type="PANTHER" id="PTHR32063">
    <property type="match status" value="1"/>
</dbReference>
<keyword evidence="1" id="KW-1133">Transmembrane helix</keyword>